<evidence type="ECO:0000256" key="1">
    <source>
        <dbReference type="ARBA" id="ARBA00004604"/>
    </source>
</evidence>
<reference evidence="8 9" key="1">
    <citation type="submission" date="2011-02" db="EMBL/GenBank/DDBJ databases">
        <title>The Genome Sequence of Sphaeroforma arctica JP610.</title>
        <authorList>
            <consortium name="The Broad Institute Genome Sequencing Platform"/>
            <person name="Russ C."/>
            <person name="Cuomo C."/>
            <person name="Young S.K."/>
            <person name="Zeng Q."/>
            <person name="Gargeya S."/>
            <person name="Alvarado L."/>
            <person name="Berlin A."/>
            <person name="Chapman S.B."/>
            <person name="Chen Z."/>
            <person name="Freedman E."/>
            <person name="Gellesch M."/>
            <person name="Goldberg J."/>
            <person name="Griggs A."/>
            <person name="Gujja S."/>
            <person name="Heilman E."/>
            <person name="Heiman D."/>
            <person name="Howarth C."/>
            <person name="Mehta T."/>
            <person name="Neiman D."/>
            <person name="Pearson M."/>
            <person name="Roberts A."/>
            <person name="Saif S."/>
            <person name="Shea T."/>
            <person name="Shenoy N."/>
            <person name="Sisk P."/>
            <person name="Stolte C."/>
            <person name="Sykes S."/>
            <person name="White J."/>
            <person name="Yandava C."/>
            <person name="Burger G."/>
            <person name="Gray M.W."/>
            <person name="Holland P.W.H."/>
            <person name="King N."/>
            <person name="Lang F.B.F."/>
            <person name="Roger A.J."/>
            <person name="Ruiz-Trillo I."/>
            <person name="Haas B."/>
            <person name="Nusbaum C."/>
            <person name="Birren B."/>
        </authorList>
    </citation>
    <scope>NUCLEOTIDE SEQUENCE [LARGE SCALE GENOMIC DNA]</scope>
    <source>
        <strain evidence="8 9">JP610</strain>
    </source>
</reference>
<dbReference type="OrthoDB" id="443772at2759"/>
<dbReference type="Proteomes" id="UP000054560">
    <property type="component" value="Unassembled WGS sequence"/>
</dbReference>
<feature type="region of interest" description="Disordered" evidence="7">
    <location>
        <begin position="239"/>
        <end position="354"/>
    </location>
</feature>
<evidence type="ECO:0008006" key="10">
    <source>
        <dbReference type="Google" id="ProtNLM"/>
    </source>
</evidence>
<dbReference type="GeneID" id="25907284"/>
<comment type="similarity">
    <text evidence="2">Belongs to the EBP2 family.</text>
</comment>
<dbReference type="RefSeq" id="XP_014154783.1">
    <property type="nucleotide sequence ID" value="XM_014299308.1"/>
</dbReference>
<dbReference type="PANTHER" id="PTHR13028:SF0">
    <property type="entry name" value="RRNA-PROCESSING PROTEIN EBP2-RELATED"/>
    <property type="match status" value="1"/>
</dbReference>
<dbReference type="PANTHER" id="PTHR13028">
    <property type="entry name" value="RRNA PROCESSING PROTEIN EBNA1-BINDING PROTEIN-RELATED"/>
    <property type="match status" value="1"/>
</dbReference>
<dbReference type="GO" id="GO:0005730">
    <property type="term" value="C:nucleolus"/>
    <property type="evidence" value="ECO:0007669"/>
    <property type="project" value="UniProtKB-SubCell"/>
</dbReference>
<evidence type="ECO:0000313" key="9">
    <source>
        <dbReference type="Proteomes" id="UP000054560"/>
    </source>
</evidence>
<organism evidence="8 9">
    <name type="scientific">Sphaeroforma arctica JP610</name>
    <dbReference type="NCBI Taxonomy" id="667725"/>
    <lineage>
        <taxon>Eukaryota</taxon>
        <taxon>Ichthyosporea</taxon>
        <taxon>Ichthyophonida</taxon>
        <taxon>Sphaeroforma</taxon>
    </lineage>
</organism>
<name>A0A0L0FWD4_9EUKA</name>
<comment type="subcellular location">
    <subcellularLocation>
        <location evidence="1">Nucleus</location>
        <location evidence="1">Nucleolus</location>
    </subcellularLocation>
</comment>
<gene>
    <name evidence="8" type="ORF">SARC_06780</name>
</gene>
<evidence type="ECO:0000256" key="7">
    <source>
        <dbReference type="SAM" id="MobiDB-lite"/>
    </source>
</evidence>
<dbReference type="STRING" id="667725.A0A0L0FWD4"/>
<evidence type="ECO:0000256" key="4">
    <source>
        <dbReference type="ARBA" id="ARBA00023054"/>
    </source>
</evidence>
<evidence type="ECO:0000256" key="5">
    <source>
        <dbReference type="ARBA" id="ARBA00023242"/>
    </source>
</evidence>
<evidence type="ECO:0000256" key="3">
    <source>
        <dbReference type="ARBA" id="ARBA00022517"/>
    </source>
</evidence>
<proteinExistence type="inferred from homology"/>
<feature type="compositionally biased region" description="Basic and acidic residues" evidence="7">
    <location>
        <begin position="260"/>
        <end position="278"/>
    </location>
</feature>
<accession>A0A0L0FWD4</accession>
<feature type="compositionally biased region" description="Acidic residues" evidence="7">
    <location>
        <begin position="31"/>
        <end position="48"/>
    </location>
</feature>
<keyword evidence="3" id="KW-0690">Ribosome biogenesis</keyword>
<dbReference type="GO" id="GO:0030687">
    <property type="term" value="C:preribosome, large subunit precursor"/>
    <property type="evidence" value="ECO:0007669"/>
    <property type="project" value="TreeGrafter"/>
</dbReference>
<sequence>MVSSKVAEMQEQDSGSDSEGSISEMLGLGEGNEDAEVEQDDLEVDSDEENAMAEAEINIDNADDDQLRAMFAAGALDKTVSIGGARKKPEKVDREPYLNVPGLEQRLADIKYPADMHWVQRMDVTSAEPLVIENIDDDAEREMAFYKQALEAANIARTRLTVYDVPVDRPEDYFAEMVKSDEHMKRVRMKLIEERENLEKSQNAKKQRELKKFGKEIEKQVLEKRNKQKKDDLESIKKLRKNRDNHIGDKDDDDQFNITVEKELSGGNKRKADTDRDSTGAFNKRAKPMHNPKRQAADAKYGYGGGKKHAKSNTRDSTDKSNFNPKQMKQPLKGMGTKKKGAAKRPGKGRRNKF</sequence>
<keyword evidence="4 6" id="KW-0175">Coiled coil</keyword>
<evidence type="ECO:0000256" key="2">
    <source>
        <dbReference type="ARBA" id="ARBA00007336"/>
    </source>
</evidence>
<keyword evidence="9" id="KW-1185">Reference proteome</keyword>
<feature type="region of interest" description="Disordered" evidence="7">
    <location>
        <begin position="1"/>
        <end position="48"/>
    </location>
</feature>
<protein>
    <recommendedName>
        <fullName evidence="10">rRNA-processing protein EBP2</fullName>
    </recommendedName>
</protein>
<feature type="coiled-coil region" evidence="6">
    <location>
        <begin position="184"/>
        <end position="239"/>
    </location>
</feature>
<dbReference type="Pfam" id="PF05890">
    <property type="entry name" value="Ebp2"/>
    <property type="match status" value="1"/>
</dbReference>
<evidence type="ECO:0000313" key="8">
    <source>
        <dbReference type="EMBL" id="KNC80881.1"/>
    </source>
</evidence>
<feature type="compositionally biased region" description="Basic and acidic residues" evidence="7">
    <location>
        <begin position="239"/>
        <end position="249"/>
    </location>
</feature>
<evidence type="ECO:0000256" key="6">
    <source>
        <dbReference type="SAM" id="Coils"/>
    </source>
</evidence>
<dbReference type="InterPro" id="IPR008610">
    <property type="entry name" value="Ebp2"/>
</dbReference>
<dbReference type="eggNOG" id="KOG3080">
    <property type="taxonomic scope" value="Eukaryota"/>
</dbReference>
<dbReference type="GO" id="GO:0034399">
    <property type="term" value="C:nuclear periphery"/>
    <property type="evidence" value="ECO:0007669"/>
    <property type="project" value="TreeGrafter"/>
</dbReference>
<keyword evidence="5" id="KW-0539">Nucleus</keyword>
<dbReference type="GO" id="GO:0006364">
    <property type="term" value="P:rRNA processing"/>
    <property type="evidence" value="ECO:0007669"/>
    <property type="project" value="TreeGrafter"/>
</dbReference>
<feature type="compositionally biased region" description="Basic residues" evidence="7">
    <location>
        <begin position="284"/>
        <end position="293"/>
    </location>
</feature>
<dbReference type="EMBL" id="KQ242095">
    <property type="protein sequence ID" value="KNC80881.1"/>
    <property type="molecule type" value="Genomic_DNA"/>
</dbReference>
<dbReference type="GO" id="GO:0042273">
    <property type="term" value="P:ribosomal large subunit biogenesis"/>
    <property type="evidence" value="ECO:0007669"/>
    <property type="project" value="TreeGrafter"/>
</dbReference>
<dbReference type="AlphaFoldDB" id="A0A0L0FWD4"/>
<feature type="compositionally biased region" description="Basic residues" evidence="7">
    <location>
        <begin position="336"/>
        <end position="354"/>
    </location>
</feature>